<evidence type="ECO:0000259" key="1">
    <source>
        <dbReference type="PROSITE" id="PS50943"/>
    </source>
</evidence>
<dbReference type="PROSITE" id="PS50943">
    <property type="entry name" value="HTH_CROC1"/>
    <property type="match status" value="1"/>
</dbReference>
<protein>
    <recommendedName>
        <fullName evidence="1">HTH cro/C1-type domain-containing protein</fullName>
    </recommendedName>
</protein>
<dbReference type="InterPro" id="IPR001387">
    <property type="entry name" value="Cro/C1-type_HTH"/>
</dbReference>
<dbReference type="CDD" id="cd00093">
    <property type="entry name" value="HTH_XRE"/>
    <property type="match status" value="1"/>
</dbReference>
<gene>
    <name evidence="2" type="ORF">AHMF7616_03250</name>
</gene>
<proteinExistence type="predicted"/>
<dbReference type="Gene3D" id="1.10.260.40">
    <property type="entry name" value="lambda repressor-like DNA-binding domains"/>
    <property type="match status" value="1"/>
</dbReference>
<dbReference type="RefSeq" id="WP_115373761.1">
    <property type="nucleotide sequence ID" value="NZ_QASA01000001.1"/>
</dbReference>
<dbReference type="AlphaFoldDB" id="A0A369QIT9"/>
<keyword evidence="3" id="KW-1185">Reference proteome</keyword>
<organism evidence="2 3">
    <name type="scientific">Adhaeribacter pallidiroseus</name>
    <dbReference type="NCBI Taxonomy" id="2072847"/>
    <lineage>
        <taxon>Bacteria</taxon>
        <taxon>Pseudomonadati</taxon>
        <taxon>Bacteroidota</taxon>
        <taxon>Cytophagia</taxon>
        <taxon>Cytophagales</taxon>
        <taxon>Hymenobacteraceae</taxon>
        <taxon>Adhaeribacter</taxon>
    </lineage>
</organism>
<dbReference type="Pfam" id="PF01381">
    <property type="entry name" value="HTH_3"/>
    <property type="match status" value="1"/>
</dbReference>
<comment type="caution">
    <text evidence="2">The sequence shown here is derived from an EMBL/GenBank/DDBJ whole genome shotgun (WGS) entry which is preliminary data.</text>
</comment>
<reference evidence="2 3" key="1">
    <citation type="submission" date="2018-04" db="EMBL/GenBank/DDBJ databases">
        <title>Adhaeribacter sp. HMF7616 genome sequencing and assembly.</title>
        <authorList>
            <person name="Kang H."/>
            <person name="Kang J."/>
            <person name="Cha I."/>
            <person name="Kim H."/>
            <person name="Joh K."/>
        </authorList>
    </citation>
    <scope>NUCLEOTIDE SEQUENCE [LARGE SCALE GENOMIC DNA]</scope>
    <source>
        <strain evidence="2 3">HMF7616</strain>
    </source>
</reference>
<name>A0A369QIT9_9BACT</name>
<dbReference type="OrthoDB" id="9814553at2"/>
<sequence length="115" mass="12888">MNIQTTFGSRLKEFRKLKKMSGEDLGEVIGVGRGQISHIENDKTLPTLEGFIKLLNAFPELDGHWLACGVGEMIRTEPVVEGSIEAANCWKLLELERAKSNTYLELLKSNNVKIE</sequence>
<feature type="domain" description="HTH cro/C1-type" evidence="1">
    <location>
        <begin position="11"/>
        <end position="64"/>
    </location>
</feature>
<evidence type="ECO:0000313" key="2">
    <source>
        <dbReference type="EMBL" id="RDC64634.1"/>
    </source>
</evidence>
<dbReference type="GO" id="GO:0003677">
    <property type="term" value="F:DNA binding"/>
    <property type="evidence" value="ECO:0007669"/>
    <property type="project" value="InterPro"/>
</dbReference>
<dbReference type="SUPFAM" id="SSF47413">
    <property type="entry name" value="lambda repressor-like DNA-binding domains"/>
    <property type="match status" value="1"/>
</dbReference>
<dbReference type="EMBL" id="QASA01000001">
    <property type="protein sequence ID" value="RDC64634.1"/>
    <property type="molecule type" value="Genomic_DNA"/>
</dbReference>
<accession>A0A369QIT9</accession>
<dbReference type="InterPro" id="IPR010982">
    <property type="entry name" value="Lambda_DNA-bd_dom_sf"/>
</dbReference>
<dbReference type="SMART" id="SM00530">
    <property type="entry name" value="HTH_XRE"/>
    <property type="match status" value="1"/>
</dbReference>
<evidence type="ECO:0000313" key="3">
    <source>
        <dbReference type="Proteomes" id="UP000253919"/>
    </source>
</evidence>
<dbReference type="Proteomes" id="UP000253919">
    <property type="component" value="Unassembled WGS sequence"/>
</dbReference>